<feature type="binding site" evidence="6">
    <location>
        <position position="123"/>
    </location>
    <ligand>
        <name>Fe cation</name>
        <dbReference type="ChEBI" id="CHEBI:24875"/>
        <note>catalytic</note>
    </ligand>
</feature>
<dbReference type="EMBL" id="CP016076">
    <property type="protein sequence ID" value="APU17167.1"/>
    <property type="molecule type" value="Genomic_DNA"/>
</dbReference>
<name>A0AAC9PUJ5_9PSEU</name>
<keyword evidence="3" id="KW-0223">Dioxygenase</keyword>
<dbReference type="Gene3D" id="2.60.120.10">
    <property type="entry name" value="Jelly Rolls"/>
    <property type="match status" value="1"/>
</dbReference>
<comment type="similarity">
    <text evidence="1">Belongs to the cysteine dioxygenase family.</text>
</comment>
<evidence type="ECO:0000313" key="8">
    <source>
        <dbReference type="Proteomes" id="UP000185511"/>
    </source>
</evidence>
<keyword evidence="4" id="KW-0560">Oxidoreductase</keyword>
<dbReference type="AlphaFoldDB" id="A0AAC9PUJ5"/>
<feature type="binding site" evidence="6">
    <location>
        <position position="75"/>
    </location>
    <ligand>
        <name>Fe cation</name>
        <dbReference type="ChEBI" id="CHEBI:24875"/>
        <note>catalytic</note>
    </ligand>
</feature>
<accession>A0AAC9PUJ5</accession>
<evidence type="ECO:0000256" key="4">
    <source>
        <dbReference type="ARBA" id="ARBA00023002"/>
    </source>
</evidence>
<evidence type="ECO:0000256" key="1">
    <source>
        <dbReference type="ARBA" id="ARBA00006622"/>
    </source>
</evidence>
<dbReference type="RefSeq" id="WP_075744244.1">
    <property type="nucleotide sequence ID" value="NZ_CP016076.1"/>
</dbReference>
<evidence type="ECO:0000256" key="3">
    <source>
        <dbReference type="ARBA" id="ARBA00022964"/>
    </source>
</evidence>
<feature type="binding site" evidence="6">
    <location>
        <position position="73"/>
    </location>
    <ligand>
        <name>Fe cation</name>
        <dbReference type="ChEBI" id="CHEBI:24875"/>
        <note>catalytic</note>
    </ligand>
</feature>
<gene>
    <name evidence="7" type="ORF">UA74_25800</name>
</gene>
<organism evidence="7 8">
    <name type="scientific">Actinoalloteichus fjordicus</name>
    <dbReference type="NCBI Taxonomy" id="1612552"/>
    <lineage>
        <taxon>Bacteria</taxon>
        <taxon>Bacillati</taxon>
        <taxon>Actinomycetota</taxon>
        <taxon>Actinomycetes</taxon>
        <taxon>Pseudonocardiales</taxon>
        <taxon>Pseudonocardiaceae</taxon>
        <taxon>Actinoalloteichus</taxon>
    </lineage>
</organism>
<dbReference type="InterPro" id="IPR010300">
    <property type="entry name" value="CDO_1"/>
</dbReference>
<dbReference type="KEGG" id="acad:UA74_25800"/>
<dbReference type="GO" id="GO:0008198">
    <property type="term" value="F:ferrous iron binding"/>
    <property type="evidence" value="ECO:0007669"/>
    <property type="project" value="TreeGrafter"/>
</dbReference>
<dbReference type="SUPFAM" id="SSF51182">
    <property type="entry name" value="RmlC-like cupins"/>
    <property type="match status" value="1"/>
</dbReference>
<evidence type="ECO:0000256" key="5">
    <source>
        <dbReference type="ARBA" id="ARBA00023004"/>
    </source>
</evidence>
<sequence length="165" mass="18675">MFAVPPNTIAAPSTQHALTHPVRVAMATAAEREQWAPLLRYDPDQRWSGLLSRTEHHEVWLLSWLPGQRTRLHDHGGAVGAFTVVNGVLTERVARQDSRGGRIEVVQPLAAGSSRVFGPDYVHEVVNEGPDPAVSVHVYRRERREMNEYEFDATEGLRHTGRRRW</sequence>
<reference evidence="8" key="1">
    <citation type="submission" date="2016-06" db="EMBL/GenBank/DDBJ databases">
        <title>Complete genome sequence of Actinoalloteichus fjordicus DSM 46855 (=ADI127-17), type strain of the new species Actinoalloteichus fjordicus.</title>
        <authorList>
            <person name="Ruckert C."/>
            <person name="Nouioui I."/>
            <person name="Willmese J."/>
            <person name="van Wezel G."/>
            <person name="Klenk H.-P."/>
            <person name="Kalinowski J."/>
            <person name="Zotchev S.B."/>
        </authorList>
    </citation>
    <scope>NUCLEOTIDE SEQUENCE [LARGE SCALE GENOMIC DNA]</scope>
    <source>
        <strain evidence="8">ADI127-7</strain>
    </source>
</reference>
<dbReference type="CDD" id="cd10548">
    <property type="entry name" value="cupin_CDO"/>
    <property type="match status" value="1"/>
</dbReference>
<dbReference type="PANTHER" id="PTHR12918">
    <property type="entry name" value="CYSTEINE DIOXYGENASE"/>
    <property type="match status" value="1"/>
</dbReference>
<dbReference type="InterPro" id="IPR011051">
    <property type="entry name" value="RmlC_Cupin_sf"/>
</dbReference>
<dbReference type="InterPro" id="IPR014710">
    <property type="entry name" value="RmlC-like_jellyroll"/>
</dbReference>
<protein>
    <submittedName>
        <fullName evidence="7">Metal-dependent enzyme of the double-stranded beta helix superfamily</fullName>
    </submittedName>
</protein>
<dbReference type="Proteomes" id="UP000185511">
    <property type="component" value="Chromosome"/>
</dbReference>
<keyword evidence="2 6" id="KW-0479">Metal-binding</keyword>
<keyword evidence="5 6" id="KW-0408">Iron</keyword>
<dbReference type="Pfam" id="PF05995">
    <property type="entry name" value="CDO_I"/>
    <property type="match status" value="1"/>
</dbReference>
<dbReference type="PANTHER" id="PTHR12918:SF1">
    <property type="entry name" value="CYSTEINE DIOXYGENASE TYPE 1"/>
    <property type="match status" value="1"/>
</dbReference>
<dbReference type="GO" id="GO:0016702">
    <property type="term" value="F:oxidoreductase activity, acting on single donors with incorporation of molecular oxygen, incorporation of two atoms of oxygen"/>
    <property type="evidence" value="ECO:0007669"/>
    <property type="project" value="InterPro"/>
</dbReference>
<keyword evidence="8" id="KW-1185">Reference proteome</keyword>
<proteinExistence type="inferred from homology"/>
<evidence type="ECO:0000256" key="2">
    <source>
        <dbReference type="ARBA" id="ARBA00022723"/>
    </source>
</evidence>
<evidence type="ECO:0000256" key="6">
    <source>
        <dbReference type="PIRSR" id="PIRSR610300-51"/>
    </source>
</evidence>
<evidence type="ECO:0000313" key="7">
    <source>
        <dbReference type="EMBL" id="APU17167.1"/>
    </source>
</evidence>